<dbReference type="AlphaFoldDB" id="A0A948W8H3"/>
<dbReference type="InterPro" id="IPR016163">
    <property type="entry name" value="Ald_DH_C"/>
</dbReference>
<accession>A0A948W8H3</accession>
<name>A0A948W8H3_UNCEI</name>
<protein>
    <submittedName>
        <fullName evidence="5">NAD-dependent succinate-semialdehyde dehydrogenase</fullName>
    </submittedName>
</protein>
<dbReference type="FunFam" id="3.40.309.10:FF:000010">
    <property type="entry name" value="Gamma-aminobutyraldehyde dehydrogenase"/>
    <property type="match status" value="1"/>
</dbReference>
<dbReference type="InterPro" id="IPR016162">
    <property type="entry name" value="Ald_DH_N"/>
</dbReference>
<sequence>MRYETINPATEEIIDSYETMSQNEVLGIARQSHAAYLEWRDCPLQERLDLVSNLAGVIRANLEKHSRFMSIEMGKPITQSRAEVEKCALLCDVYVQKAEEWLAPERVEADGKEHRVIFQPLGVILSIMPWNFPYWQAMRFAVPGVIAGNTSLLKHASNVPQCAFGLEELFREAGFPPNIFRTILATHEAVSGLMADVAIQGISLTGSTGAGARIAETAGRNLKKVVLELGGSDPFIILEDADIEVVARNAVTGRMVSTGQSCIAAKRFIVMKNIADNFTARFSELMNDLVIGDPLDDKTDVGAIVDKKALDELLAQLDQSVKAGAKVVTGGKRLDRKGFFLEPTVVTDTRPEMRIVSEEVFGPIAPIIVVKDEEEAIRVANDSIFGLGGSVWTRDIDRGIRLAEQIEAGTTFINSIVKSDPRMPFGGIKRSGIGRELSKYGLREFVNIKGINIYEHR</sequence>
<dbReference type="Gene3D" id="3.40.309.10">
    <property type="entry name" value="Aldehyde Dehydrogenase, Chain A, domain 2"/>
    <property type="match status" value="1"/>
</dbReference>
<dbReference type="GO" id="GO:0004030">
    <property type="term" value="F:aldehyde dehydrogenase [NAD(P)+] activity"/>
    <property type="evidence" value="ECO:0007669"/>
    <property type="project" value="InterPro"/>
</dbReference>
<dbReference type="InterPro" id="IPR044148">
    <property type="entry name" value="ALDH_GabD1-like"/>
</dbReference>
<keyword evidence="3" id="KW-0560">Oxidoreductase</keyword>
<proteinExistence type="inferred from homology"/>
<dbReference type="FunFam" id="3.40.605.10:FF:000012">
    <property type="entry name" value="NAD-dependent succinate-semialdehyde dehydrogenase"/>
    <property type="match status" value="1"/>
</dbReference>
<dbReference type="PANTHER" id="PTHR43217">
    <property type="entry name" value="SUCCINATE SEMIALDEHYDE DEHYDROGENASE [NAD(P)+] SAD"/>
    <property type="match status" value="1"/>
</dbReference>
<evidence type="ECO:0000313" key="6">
    <source>
        <dbReference type="Proteomes" id="UP000777784"/>
    </source>
</evidence>
<dbReference type="PANTHER" id="PTHR43217:SF1">
    <property type="entry name" value="SUCCINATE SEMIALDEHYDE DEHYDROGENASE [NAD(P)+] SAD"/>
    <property type="match status" value="1"/>
</dbReference>
<keyword evidence="2" id="KW-0521">NADP</keyword>
<organism evidence="5 6">
    <name type="scientific">Eiseniibacteriota bacterium</name>
    <dbReference type="NCBI Taxonomy" id="2212470"/>
    <lineage>
        <taxon>Bacteria</taxon>
        <taxon>Candidatus Eiseniibacteriota</taxon>
    </lineage>
</organism>
<evidence type="ECO:0000259" key="4">
    <source>
        <dbReference type="Pfam" id="PF00171"/>
    </source>
</evidence>
<comment type="similarity">
    <text evidence="1">Belongs to the aldehyde dehydrogenase family.</text>
</comment>
<dbReference type="InterPro" id="IPR015590">
    <property type="entry name" value="Aldehyde_DH_dom"/>
</dbReference>
<evidence type="ECO:0000256" key="3">
    <source>
        <dbReference type="ARBA" id="ARBA00023002"/>
    </source>
</evidence>
<dbReference type="InterPro" id="IPR047110">
    <property type="entry name" value="GABD/Sad-like"/>
</dbReference>
<comment type="caution">
    <text evidence="5">The sequence shown here is derived from an EMBL/GenBank/DDBJ whole genome shotgun (WGS) entry which is preliminary data.</text>
</comment>
<gene>
    <name evidence="5" type="ORF">KJ970_17405</name>
</gene>
<reference evidence="5" key="1">
    <citation type="submission" date="2021-05" db="EMBL/GenBank/DDBJ databases">
        <title>Energy efficiency and biological interactions define the core microbiome of deep oligotrophic groundwater.</title>
        <authorList>
            <person name="Mehrshad M."/>
            <person name="Lopez-Fernandez M."/>
            <person name="Bell E."/>
            <person name="Bernier-Latmani R."/>
            <person name="Bertilsson S."/>
            <person name="Dopson M."/>
        </authorList>
    </citation>
    <scope>NUCLEOTIDE SEQUENCE</scope>
    <source>
        <strain evidence="5">Modern_marine.mb.64</strain>
    </source>
</reference>
<dbReference type="Proteomes" id="UP000777784">
    <property type="component" value="Unassembled WGS sequence"/>
</dbReference>
<dbReference type="EMBL" id="JAHJDP010000099">
    <property type="protein sequence ID" value="MBU2692696.1"/>
    <property type="molecule type" value="Genomic_DNA"/>
</dbReference>
<dbReference type="InterPro" id="IPR016161">
    <property type="entry name" value="Ald_DH/histidinol_DH"/>
</dbReference>
<dbReference type="SUPFAM" id="SSF53720">
    <property type="entry name" value="ALDH-like"/>
    <property type="match status" value="1"/>
</dbReference>
<dbReference type="Pfam" id="PF00171">
    <property type="entry name" value="Aldedh"/>
    <property type="match status" value="1"/>
</dbReference>
<dbReference type="GO" id="GO:0004777">
    <property type="term" value="F:succinate-semialdehyde dehydrogenase (NAD+) activity"/>
    <property type="evidence" value="ECO:0007669"/>
    <property type="project" value="TreeGrafter"/>
</dbReference>
<dbReference type="CDD" id="cd07100">
    <property type="entry name" value="ALDH_SSADH1_GabD1"/>
    <property type="match status" value="1"/>
</dbReference>
<evidence type="ECO:0000313" key="5">
    <source>
        <dbReference type="EMBL" id="MBU2692696.1"/>
    </source>
</evidence>
<evidence type="ECO:0000256" key="2">
    <source>
        <dbReference type="ARBA" id="ARBA00022857"/>
    </source>
</evidence>
<evidence type="ECO:0000256" key="1">
    <source>
        <dbReference type="ARBA" id="ARBA00009986"/>
    </source>
</evidence>
<dbReference type="Gene3D" id="3.40.605.10">
    <property type="entry name" value="Aldehyde Dehydrogenase, Chain A, domain 1"/>
    <property type="match status" value="1"/>
</dbReference>
<feature type="domain" description="Aldehyde dehydrogenase" evidence="4">
    <location>
        <begin position="3"/>
        <end position="449"/>
    </location>
</feature>